<dbReference type="Gene3D" id="3.30.420.40">
    <property type="match status" value="2"/>
</dbReference>
<dbReference type="GO" id="GO:0006040">
    <property type="term" value="P:amino sugar metabolic process"/>
    <property type="evidence" value="ECO:0007669"/>
    <property type="project" value="InterPro"/>
</dbReference>
<dbReference type="EMBL" id="CP022115">
    <property type="protein sequence ID" value="ASJ25300.1"/>
    <property type="molecule type" value="Genomic_DNA"/>
</dbReference>
<comment type="similarity">
    <text evidence="1">Belongs to the anhydro-N-acetylmuramic acid kinase family.</text>
</comment>
<dbReference type="GO" id="GO:0016301">
    <property type="term" value="F:kinase activity"/>
    <property type="evidence" value="ECO:0007669"/>
    <property type="project" value="UniProtKB-KW"/>
</dbReference>
<dbReference type="Proteomes" id="UP000197424">
    <property type="component" value="Chromosome"/>
</dbReference>
<keyword evidence="1" id="KW-0119">Carbohydrate metabolism</keyword>
<reference evidence="3" key="1">
    <citation type="submission" date="2017-06" db="EMBL/GenBank/DDBJ databases">
        <title>Whole genome sequence of Laribacter hongkongensis LHGZ1.</title>
        <authorList>
            <person name="Chen D."/>
            <person name="Wu H."/>
            <person name="Chen J."/>
        </authorList>
    </citation>
    <scope>NUCLEOTIDE SEQUENCE [LARGE SCALE GENOMIC DNA]</scope>
    <source>
        <strain evidence="3">LHGZ1</strain>
    </source>
</reference>
<dbReference type="SUPFAM" id="SSF53067">
    <property type="entry name" value="Actin-like ATPase domain"/>
    <property type="match status" value="1"/>
</dbReference>
<accession>A0A248LKI3</accession>
<organism evidence="2 3">
    <name type="scientific">Laribacter hongkongensis</name>
    <dbReference type="NCBI Taxonomy" id="168471"/>
    <lineage>
        <taxon>Bacteria</taxon>
        <taxon>Pseudomonadati</taxon>
        <taxon>Pseudomonadota</taxon>
        <taxon>Betaproteobacteria</taxon>
        <taxon>Neisseriales</taxon>
        <taxon>Aquaspirillaceae</taxon>
        <taxon>Laribacter</taxon>
    </lineage>
</organism>
<keyword evidence="1 2" id="KW-0418">Kinase</keyword>
<feature type="binding site" evidence="1">
    <location>
        <begin position="19"/>
        <end position="26"/>
    </location>
    <ligand>
        <name>ATP</name>
        <dbReference type="ChEBI" id="CHEBI:30616"/>
    </ligand>
</feature>
<dbReference type="InterPro" id="IPR043129">
    <property type="entry name" value="ATPase_NBD"/>
</dbReference>
<dbReference type="PANTHER" id="PTHR30605">
    <property type="entry name" value="ANHYDRO-N-ACETYLMURAMIC ACID KINASE"/>
    <property type="match status" value="1"/>
</dbReference>
<comment type="catalytic activity">
    <reaction evidence="1">
        <text>1,6-anhydro-N-acetyl-beta-muramate + ATP + H2O = N-acetyl-D-muramate 6-phosphate + ADP + H(+)</text>
        <dbReference type="Rhea" id="RHEA:24952"/>
        <dbReference type="ChEBI" id="CHEBI:15377"/>
        <dbReference type="ChEBI" id="CHEBI:15378"/>
        <dbReference type="ChEBI" id="CHEBI:30616"/>
        <dbReference type="ChEBI" id="CHEBI:58690"/>
        <dbReference type="ChEBI" id="CHEBI:58722"/>
        <dbReference type="ChEBI" id="CHEBI:456216"/>
        <dbReference type="EC" id="2.7.1.170"/>
    </reaction>
</comment>
<evidence type="ECO:0000313" key="3">
    <source>
        <dbReference type="Proteomes" id="UP000197424"/>
    </source>
</evidence>
<dbReference type="GO" id="GO:0005524">
    <property type="term" value="F:ATP binding"/>
    <property type="evidence" value="ECO:0007669"/>
    <property type="project" value="UniProtKB-UniRule"/>
</dbReference>
<dbReference type="OrthoDB" id="9763949at2"/>
<dbReference type="EC" id="2.7.1.170" evidence="1"/>
<dbReference type="RefSeq" id="WP_088861230.1">
    <property type="nucleotide sequence ID" value="NZ_CP022115.1"/>
</dbReference>
<name>A0A248LKI3_9NEIS</name>
<evidence type="ECO:0000256" key="1">
    <source>
        <dbReference type="HAMAP-Rule" id="MF_01270"/>
    </source>
</evidence>
<dbReference type="UniPathway" id="UPA00544"/>
<dbReference type="CDD" id="cd24050">
    <property type="entry name" value="ASKHA_NBD_ANMK"/>
    <property type="match status" value="1"/>
</dbReference>
<gene>
    <name evidence="1" type="primary">anmK</name>
    <name evidence="2" type="ORF">LHGZ1_2469</name>
</gene>
<comment type="pathway">
    <text evidence="1">Cell wall biogenesis; peptidoglycan recycling.</text>
</comment>
<dbReference type="GO" id="GO:0009254">
    <property type="term" value="P:peptidoglycan turnover"/>
    <property type="evidence" value="ECO:0007669"/>
    <property type="project" value="UniProtKB-UniRule"/>
</dbReference>
<dbReference type="NCBIfam" id="NF007139">
    <property type="entry name" value="PRK09585.1-3"/>
    <property type="match status" value="1"/>
</dbReference>
<dbReference type="UniPathway" id="UPA00343"/>
<dbReference type="GO" id="GO:0097175">
    <property type="term" value="P:1,6-anhydro-N-acetyl-beta-muramic acid catabolic process"/>
    <property type="evidence" value="ECO:0007669"/>
    <property type="project" value="UniProtKB-UniRule"/>
</dbReference>
<dbReference type="InterPro" id="IPR005338">
    <property type="entry name" value="Anhydro_N_Ac-Mur_kinase"/>
</dbReference>
<comment type="pathway">
    <text evidence="1">Amino-sugar metabolism; 1,6-anhydro-N-acetylmuramate degradation.</text>
</comment>
<dbReference type="AlphaFoldDB" id="A0A248LKI3"/>
<keyword evidence="1" id="KW-0808">Transferase</keyword>
<dbReference type="HAMAP" id="MF_01270">
    <property type="entry name" value="AnhMurNAc_kinase"/>
    <property type="match status" value="1"/>
</dbReference>
<dbReference type="PANTHER" id="PTHR30605:SF0">
    <property type="entry name" value="ANHYDRO-N-ACETYLMURAMIC ACID KINASE"/>
    <property type="match status" value="1"/>
</dbReference>
<keyword evidence="1" id="KW-0547">Nucleotide-binding</keyword>
<evidence type="ECO:0000313" key="2">
    <source>
        <dbReference type="EMBL" id="ASJ25300.1"/>
    </source>
</evidence>
<sequence length="372" mass="38343">MSSVIESAASGYYIGLMSGTSMDGVDAVLAGFSGATPQALAHAACPYPATLRTALLALQTPGHDEITRSQLLALELAQLYAEAVEAVLRKAGLAAGQIAAVGCHGQTVRHAPQAGYTVQLNAPARLAELCGIDVVADFRSRDIAAGGQGAPLVPAFHQAVFASATEARVVLNIGGIANLTRLVPGQPVCGFDTGPGNMLLDAWCQHHLHRPFDENGAWAAQGQPLPALLERLLAEPYLALPAPKSTGRDLFSLDWLAQHLDGSEQPADVARTLTLLTARSAADAILACTPGVAAVYVCGGGAFNPLLLADLAQALGPAVRLAGTDELGVPAQWVEGLAFAWLARACLYREAGNLPAVTGAAGLRVLGAVHPR</sequence>
<proteinExistence type="inferred from homology"/>
<dbReference type="Pfam" id="PF03702">
    <property type="entry name" value="AnmK"/>
    <property type="match status" value="1"/>
</dbReference>
<dbReference type="GO" id="GO:0016773">
    <property type="term" value="F:phosphotransferase activity, alcohol group as acceptor"/>
    <property type="evidence" value="ECO:0007669"/>
    <property type="project" value="UniProtKB-UniRule"/>
</dbReference>
<comment type="function">
    <text evidence="1">Catalyzes the specific phosphorylation of 1,6-anhydro-N-acetylmuramic acid (anhMurNAc) with the simultaneous cleavage of the 1,6-anhydro ring, generating MurNAc-6-P. Is required for the utilization of anhMurNAc either imported from the medium or derived from its own cell wall murein, and thus plays a role in cell wall recycling.</text>
</comment>
<protein>
    <recommendedName>
        <fullName evidence="1">Anhydro-N-acetylmuramic acid kinase</fullName>
        <ecNumber evidence="1">2.7.1.170</ecNumber>
    </recommendedName>
    <alternativeName>
        <fullName evidence="1">AnhMurNAc kinase</fullName>
    </alternativeName>
</protein>
<keyword evidence="1" id="KW-0067">ATP-binding</keyword>